<keyword evidence="8" id="KW-1185">Reference proteome</keyword>
<evidence type="ECO:0000256" key="5">
    <source>
        <dbReference type="ARBA" id="ARBA00022777"/>
    </source>
</evidence>
<dbReference type="Pfam" id="PF00512">
    <property type="entry name" value="HisKA"/>
    <property type="match status" value="1"/>
</dbReference>
<evidence type="ECO:0000256" key="2">
    <source>
        <dbReference type="ARBA" id="ARBA00012438"/>
    </source>
</evidence>
<dbReference type="SMART" id="SM00388">
    <property type="entry name" value="HisKA"/>
    <property type="match status" value="1"/>
</dbReference>
<dbReference type="InterPro" id="IPR004358">
    <property type="entry name" value="Sig_transdc_His_kin-like_C"/>
</dbReference>
<dbReference type="PROSITE" id="PS50109">
    <property type="entry name" value="HIS_KIN"/>
    <property type="match status" value="1"/>
</dbReference>
<sequence length="351" mass="37822">MDQLDNLGRAGIDALPVEAAIVDAEGTILLVNEPWRGFADENRGERPDYWVGENYFDVCERAGGSVCDGVVAGLRAVLDGSRERFRFEYPCHGPSEQRWSALDAVRFRHGTDHYLLLCHFDVTEQKRNESLAEARSEQLETLLGILTHDVRNPLNVIEGYAELLATESDGDSAELDAIRRAAARITEITETALEFARTGATARIEPLSVGEVAAEAWDNVATGDATLEARPLPRVHGDRRLLSHLFENLFRNAVEHGDADCAVTVGPLLDGFYVEDDGSGLPGEIREKARRADFSTQGAGGLGLAIVQSVARLHGGTLRITDACGGGARFEVTGFDIAPGDPAPDAAGASE</sequence>
<gene>
    <name evidence="7" type="ORF">NDI76_07375</name>
</gene>
<proteinExistence type="predicted"/>
<dbReference type="InterPro" id="IPR050351">
    <property type="entry name" value="BphY/WalK/GraS-like"/>
</dbReference>
<dbReference type="RefSeq" id="WP_310923358.1">
    <property type="nucleotide sequence ID" value="NZ_JAMQOP010000001.1"/>
</dbReference>
<evidence type="ECO:0000256" key="4">
    <source>
        <dbReference type="ARBA" id="ARBA00022679"/>
    </source>
</evidence>
<organism evidence="7 8">
    <name type="scientific">Halogeometricum salsisoli</name>
    <dbReference type="NCBI Taxonomy" id="2950536"/>
    <lineage>
        <taxon>Archaea</taxon>
        <taxon>Methanobacteriati</taxon>
        <taxon>Methanobacteriota</taxon>
        <taxon>Stenosarchaea group</taxon>
        <taxon>Halobacteria</taxon>
        <taxon>Halobacteriales</taxon>
        <taxon>Haloferacaceae</taxon>
        <taxon>Halogeometricum</taxon>
    </lineage>
</organism>
<dbReference type="CDD" id="cd00075">
    <property type="entry name" value="HATPase"/>
    <property type="match status" value="1"/>
</dbReference>
<dbReference type="SMART" id="SM00387">
    <property type="entry name" value="HATPase_c"/>
    <property type="match status" value="1"/>
</dbReference>
<evidence type="ECO:0000313" key="7">
    <source>
        <dbReference type="EMBL" id="MDS0298558.1"/>
    </source>
</evidence>
<dbReference type="Proteomes" id="UP001257060">
    <property type="component" value="Unassembled WGS sequence"/>
</dbReference>
<dbReference type="Pfam" id="PF02518">
    <property type="entry name" value="HATPase_c"/>
    <property type="match status" value="1"/>
</dbReference>
<dbReference type="Pfam" id="PF08448">
    <property type="entry name" value="PAS_4"/>
    <property type="match status" value="1"/>
</dbReference>
<dbReference type="InterPro" id="IPR036890">
    <property type="entry name" value="HATPase_C_sf"/>
</dbReference>
<dbReference type="InterPro" id="IPR035965">
    <property type="entry name" value="PAS-like_dom_sf"/>
</dbReference>
<dbReference type="GO" id="GO:0016301">
    <property type="term" value="F:kinase activity"/>
    <property type="evidence" value="ECO:0007669"/>
    <property type="project" value="UniProtKB-KW"/>
</dbReference>
<keyword evidence="4" id="KW-0808">Transferase</keyword>
<dbReference type="InterPro" id="IPR013656">
    <property type="entry name" value="PAS_4"/>
</dbReference>
<accession>A0ABU2GE56</accession>
<evidence type="ECO:0000256" key="3">
    <source>
        <dbReference type="ARBA" id="ARBA00022553"/>
    </source>
</evidence>
<dbReference type="SUPFAM" id="SSF55785">
    <property type="entry name" value="PYP-like sensor domain (PAS domain)"/>
    <property type="match status" value="1"/>
</dbReference>
<evidence type="ECO:0000259" key="6">
    <source>
        <dbReference type="PROSITE" id="PS50109"/>
    </source>
</evidence>
<keyword evidence="5 7" id="KW-0418">Kinase</keyword>
<dbReference type="EC" id="2.7.13.3" evidence="2"/>
<dbReference type="InterPro" id="IPR005467">
    <property type="entry name" value="His_kinase_dom"/>
</dbReference>
<evidence type="ECO:0000256" key="1">
    <source>
        <dbReference type="ARBA" id="ARBA00000085"/>
    </source>
</evidence>
<dbReference type="PRINTS" id="PR00344">
    <property type="entry name" value="BCTRLSENSOR"/>
</dbReference>
<comment type="caution">
    <text evidence="7">The sequence shown here is derived from an EMBL/GenBank/DDBJ whole genome shotgun (WGS) entry which is preliminary data.</text>
</comment>
<dbReference type="SUPFAM" id="SSF55874">
    <property type="entry name" value="ATPase domain of HSP90 chaperone/DNA topoisomerase II/histidine kinase"/>
    <property type="match status" value="1"/>
</dbReference>
<keyword evidence="3" id="KW-0597">Phosphoprotein</keyword>
<evidence type="ECO:0000313" key="8">
    <source>
        <dbReference type="Proteomes" id="UP001257060"/>
    </source>
</evidence>
<dbReference type="PANTHER" id="PTHR42878:SF15">
    <property type="entry name" value="BACTERIOPHYTOCHROME"/>
    <property type="match status" value="1"/>
</dbReference>
<reference evidence="7 8" key="1">
    <citation type="submission" date="2022-06" db="EMBL/GenBank/DDBJ databases">
        <title>Halogeometricum sp. a new haloarchaeum isolate from saline soil.</title>
        <authorList>
            <person name="Strakova D."/>
            <person name="Galisteo C."/>
            <person name="Sanchez-Porro C."/>
            <person name="Ventosa A."/>
        </authorList>
    </citation>
    <scope>NUCLEOTIDE SEQUENCE [LARGE SCALE GENOMIC DNA]</scope>
    <source>
        <strain evidence="7 8">S1BR25-6</strain>
    </source>
</reference>
<comment type="catalytic activity">
    <reaction evidence="1">
        <text>ATP + protein L-histidine = ADP + protein N-phospho-L-histidine.</text>
        <dbReference type="EC" id="2.7.13.3"/>
    </reaction>
</comment>
<dbReference type="InterPro" id="IPR036097">
    <property type="entry name" value="HisK_dim/P_sf"/>
</dbReference>
<dbReference type="Gene3D" id="1.10.287.130">
    <property type="match status" value="1"/>
</dbReference>
<dbReference type="InterPro" id="IPR003594">
    <property type="entry name" value="HATPase_dom"/>
</dbReference>
<feature type="domain" description="Histidine kinase" evidence="6">
    <location>
        <begin position="145"/>
        <end position="333"/>
    </location>
</feature>
<dbReference type="SUPFAM" id="SSF47384">
    <property type="entry name" value="Homodimeric domain of signal transducing histidine kinase"/>
    <property type="match status" value="1"/>
</dbReference>
<dbReference type="PANTHER" id="PTHR42878">
    <property type="entry name" value="TWO-COMPONENT HISTIDINE KINASE"/>
    <property type="match status" value="1"/>
</dbReference>
<dbReference type="Gene3D" id="3.30.565.10">
    <property type="entry name" value="Histidine kinase-like ATPase, C-terminal domain"/>
    <property type="match status" value="1"/>
</dbReference>
<protein>
    <recommendedName>
        <fullName evidence="2">histidine kinase</fullName>
        <ecNumber evidence="2">2.7.13.3</ecNumber>
    </recommendedName>
</protein>
<dbReference type="InterPro" id="IPR003661">
    <property type="entry name" value="HisK_dim/P_dom"/>
</dbReference>
<dbReference type="CDD" id="cd00082">
    <property type="entry name" value="HisKA"/>
    <property type="match status" value="1"/>
</dbReference>
<name>A0ABU2GE56_9EURY</name>
<dbReference type="EMBL" id="JAMQOP010000001">
    <property type="protein sequence ID" value="MDS0298558.1"/>
    <property type="molecule type" value="Genomic_DNA"/>
</dbReference>
<dbReference type="Gene3D" id="3.30.450.20">
    <property type="entry name" value="PAS domain"/>
    <property type="match status" value="1"/>
</dbReference>